<dbReference type="AlphaFoldDB" id="A0A225C6J0"/>
<feature type="compositionally biased region" description="Low complexity" evidence="1">
    <location>
        <begin position="51"/>
        <end position="67"/>
    </location>
</feature>
<protein>
    <submittedName>
        <fullName evidence="3">Uncharacterized protein</fullName>
    </submittedName>
</protein>
<comment type="caution">
    <text evidence="3">The sequence shown here is derived from an EMBL/GenBank/DDBJ whole genome shotgun (WGS) entry which is preliminary data.</text>
</comment>
<keyword evidence="4" id="KW-1185">Reference proteome</keyword>
<feature type="compositionally biased region" description="Basic and acidic residues" evidence="1">
    <location>
        <begin position="68"/>
        <end position="89"/>
    </location>
</feature>
<keyword evidence="2" id="KW-0812">Transmembrane</keyword>
<organism evidence="3 4">
    <name type="scientific">Clavibacter tessellarius</name>
    <dbReference type="NCBI Taxonomy" id="31965"/>
    <lineage>
        <taxon>Bacteria</taxon>
        <taxon>Bacillati</taxon>
        <taxon>Actinomycetota</taxon>
        <taxon>Actinomycetes</taxon>
        <taxon>Micrococcales</taxon>
        <taxon>Microbacteriaceae</taxon>
        <taxon>Clavibacter</taxon>
    </lineage>
</organism>
<evidence type="ECO:0000256" key="2">
    <source>
        <dbReference type="SAM" id="Phobius"/>
    </source>
</evidence>
<dbReference type="OrthoDB" id="5061092at2"/>
<name>A0A225C6J0_9MICO</name>
<sequence>MEPDERPDPHGRSRRAERAELADLRRRAYGPGSDADPADLDRLRELEGRAGDAAVARPAEAATPASDRGADAGAAERERTAADAGRRGGADAAADPDADDDLAEGAAVDDADLPDRDAPAPHRPRASRRLAILWAASVVAAVALTAVVVATLTAPAGREVAVVRFDPDQELPVYMRDYFGGAETGSARFHGLTLVRLEGDRSAYPQVRGECLSVQPSRAAFGSTEGGGCAAGAFGASVRFLVNVGAPEELRDEYPVGTALLFDLRGDAVHVRADDSARLPSPSPTPR</sequence>
<reference evidence="3" key="1">
    <citation type="submission" date="2017-08" db="EMBL/GenBank/DDBJ databases">
        <title>Genomes of multiple Clavibacter strains from different subspecies.</title>
        <authorList>
            <person name="Yuan X.-K."/>
            <person name="Li X.-S."/>
            <person name="Nie J."/>
            <person name="De Boer S.H."/>
        </authorList>
    </citation>
    <scope>NUCLEOTIDE SEQUENCE [LARGE SCALE GENOMIC DNA]</scope>
    <source>
        <strain evidence="3">ATCC 33566</strain>
    </source>
</reference>
<dbReference type="EMBL" id="MZMQ01000001">
    <property type="protein sequence ID" value="OQJ62189.1"/>
    <property type="molecule type" value="Genomic_DNA"/>
</dbReference>
<feature type="region of interest" description="Disordered" evidence="1">
    <location>
        <begin position="1"/>
        <end position="101"/>
    </location>
</feature>
<feature type="compositionally biased region" description="Basic and acidic residues" evidence="1">
    <location>
        <begin position="39"/>
        <end position="50"/>
    </location>
</feature>
<evidence type="ECO:0000313" key="4">
    <source>
        <dbReference type="Proteomes" id="UP000215316"/>
    </source>
</evidence>
<proteinExistence type="predicted"/>
<feature type="compositionally biased region" description="Basic and acidic residues" evidence="1">
    <location>
        <begin position="1"/>
        <end position="26"/>
    </location>
</feature>
<accession>A0A225C6J0</accession>
<dbReference type="RefSeq" id="WP_094126573.1">
    <property type="nucleotide sequence ID" value="NZ_CP040788.1"/>
</dbReference>
<keyword evidence="2" id="KW-0472">Membrane</keyword>
<evidence type="ECO:0000256" key="1">
    <source>
        <dbReference type="SAM" id="MobiDB-lite"/>
    </source>
</evidence>
<gene>
    <name evidence="3" type="ORF">B5P24_03750</name>
</gene>
<feature type="transmembrane region" description="Helical" evidence="2">
    <location>
        <begin position="131"/>
        <end position="154"/>
    </location>
</feature>
<evidence type="ECO:0000313" key="3">
    <source>
        <dbReference type="EMBL" id="OQJ62189.1"/>
    </source>
</evidence>
<dbReference type="Proteomes" id="UP000215316">
    <property type="component" value="Unassembled WGS sequence"/>
</dbReference>
<keyword evidence="2" id="KW-1133">Transmembrane helix</keyword>